<reference evidence="1 2" key="1">
    <citation type="submission" date="2014-06" db="EMBL/GenBank/DDBJ databases">
        <authorList>
            <person name="Swart Estienne"/>
        </authorList>
    </citation>
    <scope>NUCLEOTIDE SEQUENCE [LARGE SCALE GENOMIC DNA]</scope>
    <source>
        <strain evidence="1 2">130c</strain>
    </source>
</reference>
<keyword evidence="1" id="KW-0240">DNA-directed RNA polymerase</keyword>
<dbReference type="EMBL" id="CCKQ01003469">
    <property type="protein sequence ID" value="CDW74585.1"/>
    <property type="molecule type" value="Genomic_DNA"/>
</dbReference>
<keyword evidence="1" id="KW-0804">Transcription</keyword>
<dbReference type="PANTHER" id="PTHR12069">
    <property type="entry name" value="DNA-DIRECTED RNA POLYMERASES III 80 KDA POLYPEPTIDE RNA POLYMERASE III SUBUNIT 5"/>
    <property type="match status" value="1"/>
</dbReference>
<dbReference type="Proteomes" id="UP000039865">
    <property type="component" value="Unassembled WGS sequence"/>
</dbReference>
<accession>A0A077ZXF3</accession>
<gene>
    <name evidence="1" type="primary">Contig13269.g14163</name>
    <name evidence="1" type="ORF">STYLEM_3565</name>
</gene>
<dbReference type="OrthoDB" id="340681at2759"/>
<sequence length="591" mass="69482">MENQNNQEEDEVRTIILIKSYQLIAEFDVCLAGNLKDHIHLLQYPLRPSYRTYGDQGDLFKIEVGLSNMTLNQAQQFGKALEIQAKAKDQFDENFKLHYRLKKDSQNYDTNAVDHRSQKVDIDSQQVNPNYCIGVMKDNQFLLTPLTSFHQLRPSFDHVDKERQLRLINSAQIQAEKRAAQAKIQRVGTEQSGMQQMINESNKEWKDLKYFSMNSYESEMELEKLCLFKSSRKNINGDHDMIIEKQGDDQWSLISSHEFQDLLAPFDKTEDFSTASILKNKGSNLTIEVLAQLSPIKMLELIMKKAGIIDLERLVRIMLAACKLANIDMLPQDQLIDLLSDHMYDFTVDKRKVALREYLINQIYRNGQITLDQIKKETKTQFGELKLHIQEVTNSLNEILTFKNYGNSKLHEYLKPKHNKQIKESWDKLEHECKKYQELKFYRDQADQKLPEQLISTKQEQQMKKQMFQLIECLVKHFTENKVSNYPKLITSIKDSKITVQDQDQFNNILVEYTVSMGDRIFLRKLENEQEQQVRDIIIQLFSLKQQYKKPDFKKQVNERLQQTDLTDKELQKLIGYYTTTQGNMITMIQP</sequence>
<organism evidence="1 2">
    <name type="scientific">Stylonychia lemnae</name>
    <name type="common">Ciliate</name>
    <dbReference type="NCBI Taxonomy" id="5949"/>
    <lineage>
        <taxon>Eukaryota</taxon>
        <taxon>Sar</taxon>
        <taxon>Alveolata</taxon>
        <taxon>Ciliophora</taxon>
        <taxon>Intramacronucleata</taxon>
        <taxon>Spirotrichea</taxon>
        <taxon>Stichotrichia</taxon>
        <taxon>Sporadotrichida</taxon>
        <taxon>Oxytrichidae</taxon>
        <taxon>Stylonychinae</taxon>
        <taxon>Stylonychia</taxon>
    </lineage>
</organism>
<keyword evidence="2" id="KW-1185">Reference proteome</keyword>
<evidence type="ECO:0000313" key="1">
    <source>
        <dbReference type="EMBL" id="CDW74585.1"/>
    </source>
</evidence>
<dbReference type="InterPro" id="IPR006886">
    <property type="entry name" value="RNA_pol_III_Rpc5"/>
</dbReference>
<name>A0A077ZXF3_STYLE</name>
<proteinExistence type="predicted"/>
<dbReference type="Pfam" id="PF04801">
    <property type="entry name" value="RPC5"/>
    <property type="match status" value="1"/>
</dbReference>
<dbReference type="GO" id="GO:0005666">
    <property type="term" value="C:RNA polymerase III complex"/>
    <property type="evidence" value="ECO:0007669"/>
    <property type="project" value="TreeGrafter"/>
</dbReference>
<dbReference type="AlphaFoldDB" id="A0A077ZXF3"/>
<evidence type="ECO:0000313" key="2">
    <source>
        <dbReference type="Proteomes" id="UP000039865"/>
    </source>
</evidence>
<dbReference type="PANTHER" id="PTHR12069:SF0">
    <property type="entry name" value="DNA-DIRECTED RNA POLYMERASE III SUBUNIT RPC5"/>
    <property type="match status" value="1"/>
</dbReference>
<dbReference type="GO" id="GO:0042797">
    <property type="term" value="P:tRNA transcription by RNA polymerase III"/>
    <property type="evidence" value="ECO:0007669"/>
    <property type="project" value="TreeGrafter"/>
</dbReference>
<protein>
    <submittedName>
        <fullName evidence="1">Dna-directed rna polymerase iii subunit rpc5-like</fullName>
    </submittedName>
</protein>
<dbReference type="InParanoid" id="A0A077ZXF3"/>